<keyword evidence="1" id="KW-0812">Transmembrane</keyword>
<evidence type="ECO:0008006" key="4">
    <source>
        <dbReference type="Google" id="ProtNLM"/>
    </source>
</evidence>
<evidence type="ECO:0000256" key="1">
    <source>
        <dbReference type="SAM" id="Phobius"/>
    </source>
</evidence>
<keyword evidence="3" id="KW-1185">Reference proteome</keyword>
<gene>
    <name evidence="2" type="ORF">ACFFLI_04580</name>
</gene>
<evidence type="ECO:0000313" key="3">
    <source>
        <dbReference type="Proteomes" id="UP001589691"/>
    </source>
</evidence>
<dbReference type="Proteomes" id="UP001589691">
    <property type="component" value="Unassembled WGS sequence"/>
</dbReference>
<evidence type="ECO:0000313" key="2">
    <source>
        <dbReference type="EMBL" id="MFB9769152.1"/>
    </source>
</evidence>
<keyword evidence="1" id="KW-0472">Membrane</keyword>
<accession>A0ABV5WTA1</accession>
<feature type="transmembrane region" description="Helical" evidence="1">
    <location>
        <begin position="49"/>
        <end position="69"/>
    </location>
</feature>
<organism evidence="2 3">
    <name type="scientific">Lactiplantibacillus modestisalitolerans</name>
    <dbReference type="NCBI Taxonomy" id="1457219"/>
    <lineage>
        <taxon>Bacteria</taxon>
        <taxon>Bacillati</taxon>
        <taxon>Bacillota</taxon>
        <taxon>Bacilli</taxon>
        <taxon>Lactobacillales</taxon>
        <taxon>Lactobacillaceae</taxon>
        <taxon>Lactiplantibacillus</taxon>
    </lineage>
</organism>
<comment type="caution">
    <text evidence="2">The sequence shown here is derived from an EMBL/GenBank/DDBJ whole genome shotgun (WGS) entry which is preliminary data.</text>
</comment>
<dbReference type="EMBL" id="JBHLZY010000009">
    <property type="protein sequence ID" value="MFB9769152.1"/>
    <property type="molecule type" value="Genomic_DNA"/>
</dbReference>
<keyword evidence="1" id="KW-1133">Transmembrane helix</keyword>
<protein>
    <recommendedName>
        <fullName evidence="4">Integral membrane protein</fullName>
    </recommendedName>
</protein>
<sequence>MKKVTDERLKVRNLKNIRIGFVVENLFLVGVIGWQAFHGRGLAVLSWQNVAVVALLIGSLTVTILGLNVSEPVADKPRFSVRKLIWQGVFAWLVCTLLWYLLIQNQSVVRHVWLALGLGLVIALVWLAIRMYGNHFRQGDDD</sequence>
<name>A0ABV5WTA1_9LACO</name>
<dbReference type="RefSeq" id="WP_137642372.1">
    <property type="nucleotide sequence ID" value="NZ_BJEA01000008.1"/>
</dbReference>
<feature type="transmembrane region" description="Helical" evidence="1">
    <location>
        <begin position="81"/>
        <end position="102"/>
    </location>
</feature>
<reference evidence="2 3" key="1">
    <citation type="submission" date="2024-09" db="EMBL/GenBank/DDBJ databases">
        <authorList>
            <person name="Sun Q."/>
            <person name="Mori K."/>
        </authorList>
    </citation>
    <scope>NUCLEOTIDE SEQUENCE [LARGE SCALE GENOMIC DNA]</scope>
    <source>
        <strain evidence="2 3">TBRC 4576</strain>
    </source>
</reference>
<feature type="transmembrane region" description="Helical" evidence="1">
    <location>
        <begin position="21"/>
        <end position="37"/>
    </location>
</feature>
<proteinExistence type="predicted"/>
<feature type="transmembrane region" description="Helical" evidence="1">
    <location>
        <begin position="108"/>
        <end position="129"/>
    </location>
</feature>